<comment type="caution">
    <text evidence="11">The sequence shown here is derived from an EMBL/GenBank/DDBJ whole genome shotgun (WGS) entry which is preliminary data.</text>
</comment>
<gene>
    <name evidence="11" type="ORF">JOF53_008074</name>
</gene>
<feature type="chain" id="PRO_5045212409" evidence="8">
    <location>
        <begin position="21"/>
        <end position="692"/>
    </location>
</feature>
<dbReference type="Gene3D" id="3.40.50.2000">
    <property type="entry name" value="Glycogen Phosphorylase B"/>
    <property type="match status" value="2"/>
</dbReference>
<dbReference type="InterPro" id="IPR001296">
    <property type="entry name" value="Glyco_trans_1"/>
</dbReference>
<accession>A0ABS5AS33</accession>
<dbReference type="EMBL" id="JAGIOO010000001">
    <property type="protein sequence ID" value="MBP2479202.1"/>
    <property type="molecule type" value="Genomic_DNA"/>
</dbReference>
<evidence type="ECO:0000259" key="9">
    <source>
        <dbReference type="Pfam" id="PF00534"/>
    </source>
</evidence>
<evidence type="ECO:0000313" key="12">
    <source>
        <dbReference type="Proteomes" id="UP001519363"/>
    </source>
</evidence>
<evidence type="ECO:0000256" key="3">
    <source>
        <dbReference type="ARBA" id="ARBA00022679"/>
    </source>
</evidence>
<feature type="transmembrane region" description="Helical" evidence="7">
    <location>
        <begin position="223"/>
        <end position="244"/>
    </location>
</feature>
<proteinExistence type="predicted"/>
<evidence type="ECO:0000256" key="7">
    <source>
        <dbReference type="SAM" id="Phobius"/>
    </source>
</evidence>
<name>A0ABS5AS33_9PSEU</name>
<keyword evidence="8" id="KW-0732">Signal</keyword>
<evidence type="ECO:0000256" key="4">
    <source>
        <dbReference type="ARBA" id="ARBA00022692"/>
    </source>
</evidence>
<dbReference type="PANTHER" id="PTHR45947">
    <property type="entry name" value="SULFOQUINOVOSYL TRANSFERASE SQD2"/>
    <property type="match status" value="1"/>
</dbReference>
<evidence type="ECO:0000256" key="6">
    <source>
        <dbReference type="ARBA" id="ARBA00023136"/>
    </source>
</evidence>
<evidence type="ECO:0000256" key="8">
    <source>
        <dbReference type="SAM" id="SignalP"/>
    </source>
</evidence>
<evidence type="ECO:0000256" key="5">
    <source>
        <dbReference type="ARBA" id="ARBA00022989"/>
    </source>
</evidence>
<keyword evidence="3" id="KW-0808">Transferase</keyword>
<dbReference type="InterPro" id="IPR028098">
    <property type="entry name" value="Glyco_trans_4-like_N"/>
</dbReference>
<feature type="transmembrane region" description="Helical" evidence="7">
    <location>
        <begin position="103"/>
        <end position="123"/>
    </location>
</feature>
<feature type="transmembrane region" description="Helical" evidence="7">
    <location>
        <begin position="192"/>
        <end position="211"/>
    </location>
</feature>
<keyword evidence="12" id="KW-1185">Reference proteome</keyword>
<dbReference type="RefSeq" id="WP_086788343.1">
    <property type="nucleotide sequence ID" value="NZ_JAGIOO010000001.1"/>
</dbReference>
<dbReference type="PANTHER" id="PTHR45947:SF3">
    <property type="entry name" value="SULFOQUINOVOSYL TRANSFERASE SQD2"/>
    <property type="match status" value="1"/>
</dbReference>
<keyword evidence="2" id="KW-0328">Glycosyltransferase</keyword>
<keyword evidence="5 7" id="KW-1133">Transmembrane helix</keyword>
<evidence type="ECO:0000256" key="2">
    <source>
        <dbReference type="ARBA" id="ARBA00022676"/>
    </source>
</evidence>
<feature type="transmembrane region" description="Helical" evidence="7">
    <location>
        <begin position="161"/>
        <end position="186"/>
    </location>
</feature>
<dbReference type="Pfam" id="PF00534">
    <property type="entry name" value="Glycos_transf_1"/>
    <property type="match status" value="1"/>
</dbReference>
<dbReference type="InterPro" id="IPR050194">
    <property type="entry name" value="Glycosyltransferase_grp1"/>
</dbReference>
<evidence type="ECO:0000259" key="10">
    <source>
        <dbReference type="Pfam" id="PF13439"/>
    </source>
</evidence>
<keyword evidence="4 7" id="KW-0812">Transmembrane</keyword>
<dbReference type="Proteomes" id="UP001519363">
    <property type="component" value="Unassembled WGS sequence"/>
</dbReference>
<keyword evidence="6 7" id="KW-0472">Membrane</keyword>
<reference evidence="11 12" key="1">
    <citation type="submission" date="2021-03" db="EMBL/GenBank/DDBJ databases">
        <title>Sequencing the genomes of 1000 actinobacteria strains.</title>
        <authorList>
            <person name="Klenk H.-P."/>
        </authorList>
    </citation>
    <scope>NUCLEOTIDE SEQUENCE [LARGE SCALE GENOMIC DNA]</scope>
    <source>
        <strain evidence="11 12">DSM 44580</strain>
    </source>
</reference>
<evidence type="ECO:0000256" key="1">
    <source>
        <dbReference type="ARBA" id="ARBA00004141"/>
    </source>
</evidence>
<feature type="domain" description="Glycosyl transferase family 1" evidence="9">
    <location>
        <begin position="505"/>
        <end position="657"/>
    </location>
</feature>
<evidence type="ECO:0000313" key="11">
    <source>
        <dbReference type="EMBL" id="MBP2479202.1"/>
    </source>
</evidence>
<protein>
    <submittedName>
        <fullName evidence="11">Glycosyltransferase involved in cell wall biosynthesis</fullName>
    </submittedName>
</protein>
<organism evidence="11 12">
    <name type="scientific">Crossiella equi</name>
    <dbReference type="NCBI Taxonomy" id="130796"/>
    <lineage>
        <taxon>Bacteria</taxon>
        <taxon>Bacillati</taxon>
        <taxon>Actinomycetota</taxon>
        <taxon>Actinomycetes</taxon>
        <taxon>Pseudonocardiales</taxon>
        <taxon>Pseudonocardiaceae</taxon>
        <taxon>Crossiella</taxon>
    </lineage>
</organism>
<feature type="signal peptide" evidence="8">
    <location>
        <begin position="1"/>
        <end position="20"/>
    </location>
</feature>
<feature type="transmembrane region" description="Helical" evidence="7">
    <location>
        <begin position="135"/>
        <end position="154"/>
    </location>
</feature>
<dbReference type="Pfam" id="PF05653">
    <property type="entry name" value="Mg_trans_NIPA"/>
    <property type="match status" value="1"/>
</dbReference>
<feature type="transmembrane region" description="Helical" evidence="7">
    <location>
        <begin position="66"/>
        <end position="91"/>
    </location>
</feature>
<dbReference type="Pfam" id="PF13439">
    <property type="entry name" value="Glyco_transf_4"/>
    <property type="match status" value="1"/>
</dbReference>
<dbReference type="InterPro" id="IPR008521">
    <property type="entry name" value="Mg_trans_NIPA"/>
</dbReference>
<feature type="domain" description="Glycosyltransferase subfamily 4-like N-terminal" evidence="10">
    <location>
        <begin position="317"/>
        <end position="493"/>
    </location>
</feature>
<dbReference type="SUPFAM" id="SSF53756">
    <property type="entry name" value="UDP-Glycosyltransferase/glycogen phosphorylase"/>
    <property type="match status" value="1"/>
</dbReference>
<comment type="subcellular location">
    <subcellularLocation>
        <location evidence="1">Membrane</location>
        <topology evidence="1">Multi-pass membrane protein</topology>
    </subcellularLocation>
</comment>
<sequence>MNTALAVLLALLAAALFAFAVARQHAAVRAHGSEDRLSLAGFARTLRSRTWLTGTALAVVGSVLHVVALALAPMVVVQPIGVLSLVLTVLLTARARRERVPRTVRLAVLAVCAGVLGVVALAAIPPTTTVVPDVWTVQGAVLVAVVLALVTTWLPGRARCAGLAIGAAVLFGLGSVLMKTATAQLFTADPDLAGLFTAGEAVLLLVLGGWLSHQAYAAGPAPVVVGAVTVIDPLTAVAVGLGFYGEAAHLTAATATGQAGLALLAVLGVGVLARSVPERVEPPEVTVHPKEHVMPASRPRTGRPRLVIAADTFPPDVNGAANFAGRLAHGLAARGYEVHVLCPSPTGRPGRRTEGNLTLHHLRSAGTPFHPDFRICLPWRIKEAVADLLVELAPDVVHTQSHFPVGRSAVRAATTRSIPVVATNHFMPENLFGYVKIPGVARRSLGRAGWADLVRVYRHADVVTAPTPRAVELLRANKLPGSPRAISCGIDIDHYARPVAGVTRSTEASVLFVGRLDAEKNVHELIQAAARVPGLRVELVGDGSRRRALADLAADAGVADRVHFLGCVSDEDLVRAYQRNTIFCMPGTAELQSLATMEAMAAGLPVVAADAMALPHLAHPGVNGHLFPPGDIEALTACLAELAGDPALRAEYGAASRRLIEKHALSSTVDSFAALYREVATPRRFPALSDAA</sequence>